<evidence type="ECO:0000313" key="1">
    <source>
        <dbReference type="EMBL" id="CAB4986384.1"/>
    </source>
</evidence>
<name>A0A6J7N8J6_9ZZZZ</name>
<reference evidence="1" key="1">
    <citation type="submission" date="2020-05" db="EMBL/GenBank/DDBJ databases">
        <authorList>
            <person name="Chiriac C."/>
            <person name="Salcher M."/>
            <person name="Ghai R."/>
            <person name="Kavagutti S V."/>
        </authorList>
    </citation>
    <scope>NUCLEOTIDE SEQUENCE</scope>
</reference>
<organism evidence="1">
    <name type="scientific">freshwater metagenome</name>
    <dbReference type="NCBI Taxonomy" id="449393"/>
    <lineage>
        <taxon>unclassified sequences</taxon>
        <taxon>metagenomes</taxon>
        <taxon>ecological metagenomes</taxon>
    </lineage>
</organism>
<gene>
    <name evidence="1" type="ORF">UFOPK3913_01501</name>
</gene>
<protein>
    <submittedName>
        <fullName evidence="1">Unannotated protein</fullName>
    </submittedName>
</protein>
<sequence length="82" mass="8660">MVVCAVAEDGTAVSSPNPTAATATSATRLKVVFVDIIVLSIVAIETFSTAALKCVVRTNASLSPRTIRSTEETCVVIERFMK</sequence>
<dbReference type="AlphaFoldDB" id="A0A6J7N8J6"/>
<dbReference type="EMBL" id="CAFBOC010000025">
    <property type="protein sequence ID" value="CAB4986384.1"/>
    <property type="molecule type" value="Genomic_DNA"/>
</dbReference>
<proteinExistence type="predicted"/>
<accession>A0A6J7N8J6</accession>